<dbReference type="PROSITE" id="PS51257">
    <property type="entry name" value="PROKAR_LIPOPROTEIN"/>
    <property type="match status" value="1"/>
</dbReference>
<sequence length="295" mass="30737">MKLIRSFIALTAFLLISACSDDTSTASSSKAAITSSNSQDLAIAATEGAKQSINTDSASIFKTSTSSFNTEAFSKTVIDQTQQAADNGALPDYNNLCSSGTSTANTPVNNNGGTTTNTSITFTNCDLNATGVIVNGDLSVTTSYNATTFATSFSMIYNNFTVSYQGNIENINFSMECGTTTNSTTNAFEYSCTSSSSILGIDGRNYFVDNISVSGDFNSGFNVSATVTDPDHGDISIKATNVLFDCAAPYAGRPSTGSISFTDNTKSGSITFDSCSSYTVAVDGVATSYTWPVSP</sequence>
<evidence type="ECO:0008006" key="2">
    <source>
        <dbReference type="Google" id="ProtNLM"/>
    </source>
</evidence>
<accession>A0A3B0Y6X9</accession>
<dbReference type="AlphaFoldDB" id="A0A3B0Y6X9"/>
<evidence type="ECO:0000313" key="1">
    <source>
        <dbReference type="EMBL" id="VAW64314.1"/>
    </source>
</evidence>
<reference evidence="1" key="1">
    <citation type="submission" date="2018-06" db="EMBL/GenBank/DDBJ databases">
        <authorList>
            <person name="Zhirakovskaya E."/>
        </authorList>
    </citation>
    <scope>NUCLEOTIDE SEQUENCE</scope>
</reference>
<name>A0A3B0Y6X9_9ZZZZ</name>
<dbReference type="EMBL" id="UOFI01000054">
    <property type="protein sequence ID" value="VAW64314.1"/>
    <property type="molecule type" value="Genomic_DNA"/>
</dbReference>
<proteinExistence type="predicted"/>
<gene>
    <name evidence="1" type="ORF">MNBD_GAMMA09-1387</name>
</gene>
<protein>
    <recommendedName>
        <fullName evidence="2">Lipoprotein</fullName>
    </recommendedName>
</protein>
<organism evidence="1">
    <name type="scientific">hydrothermal vent metagenome</name>
    <dbReference type="NCBI Taxonomy" id="652676"/>
    <lineage>
        <taxon>unclassified sequences</taxon>
        <taxon>metagenomes</taxon>
        <taxon>ecological metagenomes</taxon>
    </lineage>
</organism>